<dbReference type="Proteomes" id="UP000275408">
    <property type="component" value="Unassembled WGS sequence"/>
</dbReference>
<evidence type="ECO:0000256" key="1">
    <source>
        <dbReference type="SAM" id="SignalP"/>
    </source>
</evidence>
<dbReference type="EMBL" id="RCHS01002704">
    <property type="protein sequence ID" value="RMX46397.1"/>
    <property type="molecule type" value="Genomic_DNA"/>
</dbReference>
<feature type="signal peptide" evidence="1">
    <location>
        <begin position="1"/>
        <end position="17"/>
    </location>
</feature>
<dbReference type="Pfam" id="PF14983">
    <property type="entry name" value="SPMIP10-like"/>
    <property type="match status" value="1"/>
</dbReference>
<keyword evidence="1" id="KW-0732">Signal</keyword>
<evidence type="ECO:0000313" key="3">
    <source>
        <dbReference type="Proteomes" id="UP000275408"/>
    </source>
</evidence>
<dbReference type="PANTHER" id="PTHR35247">
    <property type="entry name" value="TESTIS-EXPRESSED PROTEIN 43"/>
    <property type="match status" value="1"/>
</dbReference>
<sequence length="109" mass="13022">MISLVFCVLGLSIPVWSRYHPQIPQRYVPQWTQDMQNRNLILENCKLANYPYGPHDTSIYLVHRERLNNVEPQKMVNSKSIRVPRERLLKPWFHSPLSRYQSSLMSRKT</sequence>
<name>A0A3M6TYD7_POCDA</name>
<dbReference type="OrthoDB" id="9972026at2759"/>
<organism evidence="2 3">
    <name type="scientific">Pocillopora damicornis</name>
    <name type="common">Cauliflower coral</name>
    <name type="synonym">Millepora damicornis</name>
    <dbReference type="NCBI Taxonomy" id="46731"/>
    <lineage>
        <taxon>Eukaryota</taxon>
        <taxon>Metazoa</taxon>
        <taxon>Cnidaria</taxon>
        <taxon>Anthozoa</taxon>
        <taxon>Hexacorallia</taxon>
        <taxon>Scleractinia</taxon>
        <taxon>Astrocoeniina</taxon>
        <taxon>Pocilloporidae</taxon>
        <taxon>Pocillopora</taxon>
    </lineage>
</organism>
<dbReference type="PANTHER" id="PTHR35247:SF1">
    <property type="entry name" value="TESTIS-EXPRESSED PROTEIN 43"/>
    <property type="match status" value="1"/>
</dbReference>
<dbReference type="AlphaFoldDB" id="A0A3M6TYD7"/>
<reference evidence="2 3" key="1">
    <citation type="journal article" date="2018" name="Sci. Rep.">
        <title>Comparative analysis of the Pocillopora damicornis genome highlights role of immune system in coral evolution.</title>
        <authorList>
            <person name="Cunning R."/>
            <person name="Bay R.A."/>
            <person name="Gillette P."/>
            <person name="Baker A.C."/>
            <person name="Traylor-Knowles N."/>
        </authorList>
    </citation>
    <scope>NUCLEOTIDE SEQUENCE [LARGE SCALE GENOMIC DNA]</scope>
    <source>
        <strain evidence="2">RSMAS</strain>
        <tissue evidence="2">Whole animal</tissue>
    </source>
</reference>
<protein>
    <submittedName>
        <fullName evidence="2">Uncharacterized protein</fullName>
    </submittedName>
</protein>
<comment type="caution">
    <text evidence="2">The sequence shown here is derived from an EMBL/GenBank/DDBJ whole genome shotgun (WGS) entry which is preliminary data.</text>
</comment>
<evidence type="ECO:0000313" key="2">
    <source>
        <dbReference type="EMBL" id="RMX46397.1"/>
    </source>
</evidence>
<keyword evidence="3" id="KW-1185">Reference proteome</keyword>
<accession>A0A3M6TYD7</accession>
<proteinExistence type="predicted"/>
<dbReference type="InterPro" id="IPR027965">
    <property type="entry name" value="SPMIP10"/>
</dbReference>
<gene>
    <name evidence="2" type="ORF">pdam_00000628</name>
</gene>
<feature type="chain" id="PRO_5017947703" evidence="1">
    <location>
        <begin position="18"/>
        <end position="109"/>
    </location>
</feature>
<dbReference type="STRING" id="46731.A0A3M6TYD7"/>